<dbReference type="AlphaFoldDB" id="A0A3M2KWY9"/>
<name>A0A3M2KWY9_9ACTN</name>
<evidence type="ECO:0000256" key="1">
    <source>
        <dbReference type="SAM" id="MobiDB-lite"/>
    </source>
</evidence>
<feature type="compositionally biased region" description="Low complexity" evidence="1">
    <location>
        <begin position="8"/>
        <end position="19"/>
    </location>
</feature>
<organism evidence="2 3">
    <name type="scientific">Streptomyces triticirhizae</name>
    <dbReference type="NCBI Taxonomy" id="2483353"/>
    <lineage>
        <taxon>Bacteria</taxon>
        <taxon>Bacillati</taxon>
        <taxon>Actinomycetota</taxon>
        <taxon>Actinomycetes</taxon>
        <taxon>Kitasatosporales</taxon>
        <taxon>Streptomycetaceae</taxon>
        <taxon>Streptomyces</taxon>
    </lineage>
</organism>
<feature type="region of interest" description="Disordered" evidence="1">
    <location>
        <begin position="1"/>
        <end position="35"/>
    </location>
</feature>
<reference evidence="2 3" key="1">
    <citation type="submission" date="2018-10" db="EMBL/GenBank/DDBJ databases">
        <title>Isolation, diversity and antifungal activity of actinobacteria from wheat.</title>
        <authorList>
            <person name="Han C."/>
        </authorList>
    </citation>
    <scope>NUCLEOTIDE SEQUENCE [LARGE SCALE GENOMIC DNA]</scope>
    <source>
        <strain evidence="2 3">NEAU-YY642</strain>
    </source>
</reference>
<protein>
    <submittedName>
        <fullName evidence="2">Uncharacterized protein</fullName>
    </submittedName>
</protein>
<evidence type="ECO:0000313" key="3">
    <source>
        <dbReference type="Proteomes" id="UP000278673"/>
    </source>
</evidence>
<keyword evidence="3" id="KW-1185">Reference proteome</keyword>
<gene>
    <name evidence="2" type="ORF">EBN88_28060</name>
</gene>
<evidence type="ECO:0000313" key="2">
    <source>
        <dbReference type="EMBL" id="RMI28763.1"/>
    </source>
</evidence>
<proteinExistence type="predicted"/>
<sequence>MRHEMRAEYAATAEGQEAAEGTDEATGREPSGAWPVRTWHMVREGEASAMCGRELRPDARSLSDEEWGRTPEPFCHTCGALYLREVP</sequence>
<accession>A0A3M2KWY9</accession>
<comment type="caution">
    <text evidence="2">The sequence shown here is derived from an EMBL/GenBank/DDBJ whole genome shotgun (WGS) entry which is preliminary data.</text>
</comment>
<dbReference type="Proteomes" id="UP000278673">
    <property type="component" value="Unassembled WGS sequence"/>
</dbReference>
<dbReference type="EMBL" id="RFFJ01000281">
    <property type="protein sequence ID" value="RMI28763.1"/>
    <property type="molecule type" value="Genomic_DNA"/>
</dbReference>
<dbReference type="RefSeq" id="WP_122399837.1">
    <property type="nucleotide sequence ID" value="NZ_RFFJ01000281.1"/>
</dbReference>